<dbReference type="Proteomes" id="UP000032141">
    <property type="component" value="Chromosome C8"/>
</dbReference>
<dbReference type="AlphaFoldDB" id="A0A0D3DZF8"/>
<accession>A0A0D3DZF8</accession>
<name>A0A0D3DZF8_BRAOL</name>
<reference evidence="2 3" key="1">
    <citation type="journal article" date="2014" name="Genome Biol.">
        <title>Transcriptome and methylome profiling reveals relics of genome dominance in the mesopolyploid Brassica oleracea.</title>
        <authorList>
            <person name="Parkin I.A."/>
            <person name="Koh C."/>
            <person name="Tang H."/>
            <person name="Robinson S.J."/>
            <person name="Kagale S."/>
            <person name="Clarke W.E."/>
            <person name="Town C.D."/>
            <person name="Nixon J."/>
            <person name="Krishnakumar V."/>
            <person name="Bidwell S.L."/>
            <person name="Denoeud F."/>
            <person name="Belcram H."/>
            <person name="Links M.G."/>
            <person name="Just J."/>
            <person name="Clarke C."/>
            <person name="Bender T."/>
            <person name="Huebert T."/>
            <person name="Mason A.S."/>
            <person name="Pires J.C."/>
            <person name="Barker G."/>
            <person name="Moore J."/>
            <person name="Walley P.G."/>
            <person name="Manoli S."/>
            <person name="Batley J."/>
            <person name="Edwards D."/>
            <person name="Nelson M.N."/>
            <person name="Wang X."/>
            <person name="Paterson A.H."/>
            <person name="King G."/>
            <person name="Bancroft I."/>
            <person name="Chalhoub B."/>
            <person name="Sharpe A.G."/>
        </authorList>
    </citation>
    <scope>NUCLEOTIDE SEQUENCE</scope>
    <source>
        <strain evidence="2 3">cv. TO1000</strain>
    </source>
</reference>
<dbReference type="HOGENOM" id="CLU_2088206_0_0_1"/>
<keyword evidence="1" id="KW-0472">Membrane</keyword>
<reference evidence="2" key="2">
    <citation type="submission" date="2015-03" db="UniProtKB">
        <authorList>
            <consortium name="EnsemblPlants"/>
        </authorList>
    </citation>
    <scope>IDENTIFICATION</scope>
</reference>
<dbReference type="Gramene" id="Bo8g118040.1">
    <property type="protein sequence ID" value="Bo8g118040.1"/>
    <property type="gene ID" value="Bo8g118040"/>
</dbReference>
<keyword evidence="1" id="KW-0812">Transmembrane</keyword>
<feature type="transmembrane region" description="Helical" evidence="1">
    <location>
        <begin position="21"/>
        <end position="38"/>
    </location>
</feature>
<keyword evidence="3" id="KW-1185">Reference proteome</keyword>
<protein>
    <submittedName>
        <fullName evidence="2">Uncharacterized protein</fullName>
    </submittedName>
</protein>
<evidence type="ECO:0000256" key="1">
    <source>
        <dbReference type="SAM" id="Phobius"/>
    </source>
</evidence>
<organism evidence="2 3">
    <name type="scientific">Brassica oleracea var. oleracea</name>
    <dbReference type="NCBI Taxonomy" id="109376"/>
    <lineage>
        <taxon>Eukaryota</taxon>
        <taxon>Viridiplantae</taxon>
        <taxon>Streptophyta</taxon>
        <taxon>Embryophyta</taxon>
        <taxon>Tracheophyta</taxon>
        <taxon>Spermatophyta</taxon>
        <taxon>Magnoliopsida</taxon>
        <taxon>eudicotyledons</taxon>
        <taxon>Gunneridae</taxon>
        <taxon>Pentapetalae</taxon>
        <taxon>rosids</taxon>
        <taxon>malvids</taxon>
        <taxon>Brassicales</taxon>
        <taxon>Brassicaceae</taxon>
        <taxon>Brassiceae</taxon>
        <taxon>Brassica</taxon>
    </lineage>
</organism>
<proteinExistence type="predicted"/>
<sequence>MPRSSTYLRPVSLRSTSVTDVLIFMSRVFLGFFPFYPIRSIPCVGSSSSWVVTPFMVAVKSITTTTTKTTIVTTATTTPTIGIISFFRIFYIRCIYLTKCFGSRGSGIVVFNEEFIISLRYYKRHSEFREPRIPTISILFL</sequence>
<keyword evidence="1" id="KW-1133">Transmembrane helix</keyword>
<evidence type="ECO:0000313" key="3">
    <source>
        <dbReference type="Proteomes" id="UP000032141"/>
    </source>
</evidence>
<evidence type="ECO:0000313" key="2">
    <source>
        <dbReference type="EnsemblPlants" id="Bo8g118040.1"/>
    </source>
</evidence>
<dbReference type="EnsemblPlants" id="Bo8g118040.1">
    <property type="protein sequence ID" value="Bo8g118040.1"/>
    <property type="gene ID" value="Bo8g118040"/>
</dbReference>